<reference evidence="2 3" key="1">
    <citation type="submission" date="2021-06" db="EMBL/GenBank/DDBJ databases">
        <title>A haploid diamondback moth (Plutella xylostella L.) genome assembly resolves 31 chromosomes and identifies a diamide resistance mutation.</title>
        <authorList>
            <person name="Ward C.M."/>
            <person name="Perry K.D."/>
            <person name="Baker G."/>
            <person name="Powis K."/>
            <person name="Heckel D.G."/>
            <person name="Baxter S.W."/>
        </authorList>
    </citation>
    <scope>NUCLEOTIDE SEQUENCE [LARGE SCALE GENOMIC DNA]</scope>
    <source>
        <strain evidence="2 3">LV</strain>
        <tissue evidence="2">Single pupa</tissue>
    </source>
</reference>
<evidence type="ECO:0000313" key="3">
    <source>
        <dbReference type="Proteomes" id="UP000823941"/>
    </source>
</evidence>
<feature type="compositionally biased region" description="Pro residues" evidence="1">
    <location>
        <begin position="116"/>
        <end position="127"/>
    </location>
</feature>
<evidence type="ECO:0000313" key="2">
    <source>
        <dbReference type="EMBL" id="KAG7303120.1"/>
    </source>
</evidence>
<organism evidence="2 3">
    <name type="scientific">Plutella xylostella</name>
    <name type="common">Diamondback moth</name>
    <name type="synonym">Plutella maculipennis</name>
    <dbReference type="NCBI Taxonomy" id="51655"/>
    <lineage>
        <taxon>Eukaryota</taxon>
        <taxon>Metazoa</taxon>
        <taxon>Ecdysozoa</taxon>
        <taxon>Arthropoda</taxon>
        <taxon>Hexapoda</taxon>
        <taxon>Insecta</taxon>
        <taxon>Pterygota</taxon>
        <taxon>Neoptera</taxon>
        <taxon>Endopterygota</taxon>
        <taxon>Lepidoptera</taxon>
        <taxon>Glossata</taxon>
        <taxon>Ditrysia</taxon>
        <taxon>Yponomeutoidea</taxon>
        <taxon>Plutellidae</taxon>
        <taxon>Plutella</taxon>
    </lineage>
</organism>
<feature type="region of interest" description="Disordered" evidence="1">
    <location>
        <begin position="114"/>
        <end position="146"/>
    </location>
</feature>
<name>A0ABQ7QEC0_PLUXY</name>
<gene>
    <name evidence="2" type="ORF">JYU34_013149</name>
</gene>
<feature type="region of interest" description="Disordered" evidence="1">
    <location>
        <begin position="30"/>
        <end position="50"/>
    </location>
</feature>
<dbReference type="Proteomes" id="UP000823941">
    <property type="component" value="Chromosome 17"/>
</dbReference>
<keyword evidence="3" id="KW-1185">Reference proteome</keyword>
<accession>A0ABQ7QEC0</accession>
<protein>
    <submittedName>
        <fullName evidence="2">Uncharacterized protein</fullName>
    </submittedName>
</protein>
<dbReference type="EMBL" id="JAHIBW010000017">
    <property type="protein sequence ID" value="KAG7303120.1"/>
    <property type="molecule type" value="Genomic_DNA"/>
</dbReference>
<comment type="caution">
    <text evidence="2">The sequence shown here is derived from an EMBL/GenBank/DDBJ whole genome shotgun (WGS) entry which is preliminary data.</text>
</comment>
<evidence type="ECO:0000256" key="1">
    <source>
        <dbReference type="SAM" id="MobiDB-lite"/>
    </source>
</evidence>
<sequence>MNSEEGVTTSSYETQVLSFPAASEMFDKEHDQDEIEEEDLGTCSSDFGDWQCGEAPRPQHLVIDFAPRGDDDEQVREKVVEFWKFIDAPAQLKAKTAASVMDESGDSCLMVDEAPPVSPPLPPQPPLERPDPTTSPLHTPGPDMLRRSIIGSGLCTSCHACPKENAEEQVEEEYCICNPGK</sequence>
<proteinExistence type="predicted"/>